<keyword evidence="2" id="KW-0812">Transmembrane</keyword>
<keyword evidence="4" id="KW-1185">Reference proteome</keyword>
<gene>
    <name evidence="3" type="ORF">VQ7734_03349</name>
</gene>
<protein>
    <recommendedName>
        <fullName evidence="5">Pilus assembly protein, PilO</fullName>
    </recommendedName>
</protein>
<name>A0A1M7YY19_9VIBR</name>
<sequence>MDDFLQSLRDGQWKEELSSPLVQWGGLVCVLIFLWWVGVGPYYEWRAEVKSRIDQQYVRLSRLQVLENSRENIRTETNHLNKQLAVAKAELLKERTQSRAISAQVDRFEDVYKPHGLKLKGRLFGEPDVIPYLGEKVESRWRLLGKTDDILAMLYDLAHAKTLMVPVSVQIKKSTERRRGRKNSENAPDYEISMTLNSYRLLPMKDIKRRK</sequence>
<accession>A0A1M7YY19</accession>
<proteinExistence type="predicted"/>
<dbReference type="AlphaFoldDB" id="A0A1M7YY19"/>
<dbReference type="Proteomes" id="UP000184600">
    <property type="component" value="Unassembled WGS sequence"/>
</dbReference>
<evidence type="ECO:0000256" key="2">
    <source>
        <dbReference type="SAM" id="Phobius"/>
    </source>
</evidence>
<evidence type="ECO:0000313" key="4">
    <source>
        <dbReference type="Proteomes" id="UP000184600"/>
    </source>
</evidence>
<organism evidence="3 4">
    <name type="scientific">Vibrio quintilis</name>
    <dbReference type="NCBI Taxonomy" id="1117707"/>
    <lineage>
        <taxon>Bacteria</taxon>
        <taxon>Pseudomonadati</taxon>
        <taxon>Pseudomonadota</taxon>
        <taxon>Gammaproteobacteria</taxon>
        <taxon>Vibrionales</taxon>
        <taxon>Vibrionaceae</taxon>
        <taxon>Vibrio</taxon>
    </lineage>
</organism>
<feature type="coiled-coil region" evidence="1">
    <location>
        <begin position="63"/>
        <end position="90"/>
    </location>
</feature>
<dbReference type="EMBL" id="FRFG01000043">
    <property type="protein sequence ID" value="SHO57579.1"/>
    <property type="molecule type" value="Genomic_DNA"/>
</dbReference>
<evidence type="ECO:0000313" key="3">
    <source>
        <dbReference type="EMBL" id="SHO57579.1"/>
    </source>
</evidence>
<dbReference type="RefSeq" id="WP_073584654.1">
    <property type="nucleotide sequence ID" value="NZ_AP024897.1"/>
</dbReference>
<keyword evidence="1" id="KW-0175">Coiled coil</keyword>
<reference evidence="4" key="1">
    <citation type="submission" date="2016-12" db="EMBL/GenBank/DDBJ databases">
        <authorList>
            <person name="Rodrigo-Torres L."/>
            <person name="Arahal R.D."/>
            <person name="Lucena T."/>
        </authorList>
    </citation>
    <scope>NUCLEOTIDE SEQUENCE [LARGE SCALE GENOMIC DNA]</scope>
</reference>
<feature type="transmembrane region" description="Helical" evidence="2">
    <location>
        <begin position="21"/>
        <end position="43"/>
    </location>
</feature>
<keyword evidence="2" id="KW-1133">Transmembrane helix</keyword>
<evidence type="ECO:0000256" key="1">
    <source>
        <dbReference type="SAM" id="Coils"/>
    </source>
</evidence>
<keyword evidence="2" id="KW-0472">Membrane</keyword>
<dbReference type="STRING" id="1117707.VQ7734_03349"/>
<evidence type="ECO:0008006" key="5">
    <source>
        <dbReference type="Google" id="ProtNLM"/>
    </source>
</evidence>
<dbReference type="OrthoDB" id="5865606at2"/>